<organism evidence="6 7">
    <name type="scientific">Nonomuraea maritima</name>
    <dbReference type="NCBI Taxonomy" id="683260"/>
    <lineage>
        <taxon>Bacteria</taxon>
        <taxon>Bacillati</taxon>
        <taxon>Actinomycetota</taxon>
        <taxon>Actinomycetes</taxon>
        <taxon>Streptosporangiales</taxon>
        <taxon>Streptosporangiaceae</taxon>
        <taxon>Nonomuraea</taxon>
    </lineage>
</organism>
<evidence type="ECO:0000256" key="3">
    <source>
        <dbReference type="ARBA" id="ARBA00023125"/>
    </source>
</evidence>
<dbReference type="GO" id="GO:0003677">
    <property type="term" value="F:DNA binding"/>
    <property type="evidence" value="ECO:0007669"/>
    <property type="project" value="UniProtKB-KW"/>
</dbReference>
<dbReference type="PANTHER" id="PTHR30346:SF0">
    <property type="entry name" value="HCA OPERON TRANSCRIPTIONAL ACTIVATOR HCAR"/>
    <property type="match status" value="1"/>
</dbReference>
<dbReference type="InterPro" id="IPR000847">
    <property type="entry name" value="LysR_HTH_N"/>
</dbReference>
<dbReference type="InterPro" id="IPR005119">
    <property type="entry name" value="LysR_subst-bd"/>
</dbReference>
<name>A0A1G8WXV7_9ACTN</name>
<reference evidence="6 7" key="1">
    <citation type="submission" date="2016-10" db="EMBL/GenBank/DDBJ databases">
        <authorList>
            <person name="de Groot N.N."/>
        </authorList>
    </citation>
    <scope>NUCLEOTIDE SEQUENCE [LARGE SCALE GENOMIC DNA]</scope>
    <source>
        <strain evidence="6 7">CGMCC 4.5681</strain>
    </source>
</reference>
<dbReference type="PROSITE" id="PS50931">
    <property type="entry name" value="HTH_LYSR"/>
    <property type="match status" value="1"/>
</dbReference>
<protein>
    <submittedName>
        <fullName evidence="6">DNA-binding transcriptional regulator, LysR family</fullName>
    </submittedName>
</protein>
<dbReference type="AlphaFoldDB" id="A0A1G8WXV7"/>
<dbReference type="RefSeq" id="WP_090761429.1">
    <property type="nucleotide sequence ID" value="NZ_FNFB01000003.1"/>
</dbReference>
<evidence type="ECO:0000313" key="6">
    <source>
        <dbReference type="EMBL" id="SDJ82906.1"/>
    </source>
</evidence>
<dbReference type="EMBL" id="FNFB01000003">
    <property type="protein sequence ID" value="SDJ82906.1"/>
    <property type="molecule type" value="Genomic_DNA"/>
</dbReference>
<dbReference type="GO" id="GO:0032993">
    <property type="term" value="C:protein-DNA complex"/>
    <property type="evidence" value="ECO:0007669"/>
    <property type="project" value="TreeGrafter"/>
</dbReference>
<evidence type="ECO:0000256" key="1">
    <source>
        <dbReference type="ARBA" id="ARBA00009437"/>
    </source>
</evidence>
<comment type="similarity">
    <text evidence="1">Belongs to the LysR transcriptional regulatory family.</text>
</comment>
<evidence type="ECO:0000256" key="4">
    <source>
        <dbReference type="ARBA" id="ARBA00023163"/>
    </source>
</evidence>
<dbReference type="CDD" id="cd08414">
    <property type="entry name" value="PBP2_LTTR_aromatics_like"/>
    <property type="match status" value="1"/>
</dbReference>
<dbReference type="FunFam" id="1.10.10.10:FF:000001">
    <property type="entry name" value="LysR family transcriptional regulator"/>
    <property type="match status" value="1"/>
</dbReference>
<feature type="domain" description="HTH lysR-type" evidence="5">
    <location>
        <begin position="3"/>
        <end position="60"/>
    </location>
</feature>
<dbReference type="SUPFAM" id="SSF46785">
    <property type="entry name" value="Winged helix' DNA-binding domain"/>
    <property type="match status" value="1"/>
</dbReference>
<dbReference type="Pfam" id="PF03466">
    <property type="entry name" value="LysR_substrate"/>
    <property type="match status" value="1"/>
</dbReference>
<dbReference type="PANTHER" id="PTHR30346">
    <property type="entry name" value="TRANSCRIPTIONAL DUAL REGULATOR HCAR-RELATED"/>
    <property type="match status" value="1"/>
</dbReference>
<dbReference type="InterPro" id="IPR036390">
    <property type="entry name" value="WH_DNA-bd_sf"/>
</dbReference>
<dbReference type="Proteomes" id="UP000198683">
    <property type="component" value="Unassembled WGS sequence"/>
</dbReference>
<dbReference type="Pfam" id="PF00126">
    <property type="entry name" value="HTH_1"/>
    <property type="match status" value="1"/>
</dbReference>
<evidence type="ECO:0000256" key="2">
    <source>
        <dbReference type="ARBA" id="ARBA00023015"/>
    </source>
</evidence>
<dbReference type="SUPFAM" id="SSF53850">
    <property type="entry name" value="Periplasmic binding protein-like II"/>
    <property type="match status" value="1"/>
</dbReference>
<dbReference type="OrthoDB" id="3176554at2"/>
<evidence type="ECO:0000313" key="7">
    <source>
        <dbReference type="Proteomes" id="UP000198683"/>
    </source>
</evidence>
<accession>A0A1G8WXV7</accession>
<sequence length="300" mass="32671">MSPDLRQLRYFVAVAEESSYTRAAERLLVSQQSLSQQIALLERMLGAKLFDRDTRGTSLTAIGALFLPEARAVLDRADEAVNVVARAVRGEVGSLRLAFLATTTNHLLPPIVRTVRRRLPGIRLTTEWTTIADLVEGVLKGRYDVAFTRPPLVAGLETRTLISEPVCAVLPEDHPLAGRSELTLGELAGERWVLTPRSSWQPWHDAFDRSFRTAGFTPDVVQRDANVQGLLGLVAAGVGITRLARSARDLRRTGVVFVPLAGEFVPTEMVWSSGNTSPALHGLLDVVTELAASTDLTESG</sequence>
<dbReference type="PRINTS" id="PR00039">
    <property type="entry name" value="HTHLYSR"/>
</dbReference>
<keyword evidence="7" id="KW-1185">Reference proteome</keyword>
<dbReference type="Gene3D" id="1.10.10.10">
    <property type="entry name" value="Winged helix-like DNA-binding domain superfamily/Winged helix DNA-binding domain"/>
    <property type="match status" value="1"/>
</dbReference>
<dbReference type="STRING" id="683260.SAMN05421874_103331"/>
<keyword evidence="3 6" id="KW-0238">DNA-binding</keyword>
<dbReference type="Gene3D" id="3.40.190.10">
    <property type="entry name" value="Periplasmic binding protein-like II"/>
    <property type="match status" value="2"/>
</dbReference>
<dbReference type="GO" id="GO:0003700">
    <property type="term" value="F:DNA-binding transcription factor activity"/>
    <property type="evidence" value="ECO:0007669"/>
    <property type="project" value="InterPro"/>
</dbReference>
<keyword evidence="4" id="KW-0804">Transcription</keyword>
<dbReference type="InterPro" id="IPR036388">
    <property type="entry name" value="WH-like_DNA-bd_sf"/>
</dbReference>
<gene>
    <name evidence="6" type="ORF">SAMN05421874_103331</name>
</gene>
<evidence type="ECO:0000259" key="5">
    <source>
        <dbReference type="PROSITE" id="PS50931"/>
    </source>
</evidence>
<keyword evidence="2" id="KW-0805">Transcription regulation</keyword>
<proteinExistence type="inferred from homology"/>